<keyword evidence="7 13" id="KW-0812">Transmembrane</keyword>
<feature type="transmembrane region" description="Helical" evidence="13">
    <location>
        <begin position="68"/>
        <end position="89"/>
    </location>
</feature>
<evidence type="ECO:0000256" key="7">
    <source>
        <dbReference type="ARBA" id="ARBA00022692"/>
    </source>
</evidence>
<feature type="binding site" evidence="12">
    <location>
        <position position="110"/>
    </location>
    <ligand>
        <name>K(+)</name>
        <dbReference type="ChEBI" id="CHEBI:29103"/>
    </ligand>
</feature>
<evidence type="ECO:0000256" key="5">
    <source>
        <dbReference type="ARBA" id="ARBA00022519"/>
    </source>
</evidence>
<feature type="binding site" evidence="12">
    <location>
        <position position="432"/>
    </location>
    <ligand>
        <name>K(+)</name>
        <dbReference type="ChEBI" id="CHEBI:29103"/>
    </ligand>
</feature>
<keyword evidence="8 12" id="KW-0630">Potassium</keyword>
<keyword evidence="15" id="KW-1185">Reference proteome</keyword>
<dbReference type="OrthoDB" id="9810952at2"/>
<feature type="binding site" evidence="12">
    <location>
        <position position="218"/>
    </location>
    <ligand>
        <name>K(+)</name>
        <dbReference type="ChEBI" id="CHEBI:29103"/>
    </ligand>
</feature>
<dbReference type="EMBL" id="CM001487">
    <property type="protein sequence ID" value="EIM57010.1"/>
    <property type="molecule type" value="Genomic_DNA"/>
</dbReference>
<reference evidence="14 15" key="2">
    <citation type="submission" date="2012-02" db="EMBL/GenBank/DDBJ databases">
        <title>Improved High-Quality Draft sequence of Eubacterium cellulosolvens 6.</title>
        <authorList>
            <consortium name="US DOE Joint Genome Institute"/>
            <person name="Lucas S."/>
            <person name="Han J."/>
            <person name="Lapidus A."/>
            <person name="Cheng J.-F."/>
            <person name="Goodwin L."/>
            <person name="Pitluck S."/>
            <person name="Peters L."/>
            <person name="Mikhailova N."/>
            <person name="Gu W."/>
            <person name="Detter J.C."/>
            <person name="Han C."/>
            <person name="Tapia R."/>
            <person name="Land M."/>
            <person name="Hauser L."/>
            <person name="Kyrpides N."/>
            <person name="Ivanova N."/>
            <person name="Pagani I."/>
            <person name="Johnson E."/>
            <person name="Mukhopadhyay B."/>
            <person name="Anderson I."/>
            <person name="Woyke T."/>
        </authorList>
    </citation>
    <scope>NUCLEOTIDE SEQUENCE [LARGE SCALE GENOMIC DNA]</scope>
    <source>
        <strain evidence="14 15">6</strain>
    </source>
</reference>
<feature type="binding site" evidence="12">
    <location>
        <position position="315"/>
    </location>
    <ligand>
        <name>K(+)</name>
        <dbReference type="ChEBI" id="CHEBI:29103"/>
    </ligand>
</feature>
<feature type="transmembrane region" description="Helical" evidence="13">
    <location>
        <begin position="394"/>
        <end position="414"/>
    </location>
</feature>
<feature type="transmembrane region" description="Helical" evidence="13">
    <location>
        <begin position="131"/>
        <end position="150"/>
    </location>
</feature>
<comment type="subcellular location">
    <subcellularLocation>
        <location evidence="1">Cell inner membrane</location>
        <topology evidence="1">Multi-pass membrane protein</topology>
    </subcellularLocation>
</comment>
<keyword evidence="5" id="KW-0997">Cell inner membrane</keyword>
<proteinExistence type="inferred from homology"/>
<dbReference type="Pfam" id="PF02386">
    <property type="entry name" value="TrkH"/>
    <property type="match status" value="1"/>
</dbReference>
<feature type="transmembrane region" description="Helical" evidence="13">
    <location>
        <begin position="269"/>
        <end position="288"/>
    </location>
</feature>
<dbReference type="PANTHER" id="PTHR32024">
    <property type="entry name" value="TRK SYSTEM POTASSIUM UPTAKE PROTEIN TRKG-RELATED"/>
    <property type="match status" value="1"/>
</dbReference>
<evidence type="ECO:0000256" key="12">
    <source>
        <dbReference type="PIRSR" id="PIRSR006247-1"/>
    </source>
</evidence>
<dbReference type="HOGENOM" id="CLU_030708_0_2_9"/>
<organism evidence="14 15">
    <name type="scientific">Eubacterium cellulosolvens (strain ATCC 43171 / JCM 9499 / 6)</name>
    <name type="common">Cillobacterium cellulosolvens</name>
    <dbReference type="NCBI Taxonomy" id="633697"/>
    <lineage>
        <taxon>Bacteria</taxon>
        <taxon>Bacillati</taxon>
        <taxon>Bacillota</taxon>
        <taxon>Clostridia</taxon>
        <taxon>Eubacteriales</taxon>
        <taxon>Eubacteriaceae</taxon>
        <taxon>Eubacterium</taxon>
    </lineage>
</organism>
<feature type="transmembrane region" description="Helical" evidence="13">
    <location>
        <begin position="236"/>
        <end position="257"/>
    </location>
</feature>
<dbReference type="STRING" id="633697.EubceDRAFT1_1193"/>
<evidence type="ECO:0000256" key="4">
    <source>
        <dbReference type="ARBA" id="ARBA00022475"/>
    </source>
</evidence>
<evidence type="ECO:0000256" key="11">
    <source>
        <dbReference type="ARBA" id="ARBA00023136"/>
    </source>
</evidence>
<feature type="binding site" evidence="12">
    <location>
        <position position="316"/>
    </location>
    <ligand>
        <name>K(+)</name>
        <dbReference type="ChEBI" id="CHEBI:29103"/>
    </ligand>
</feature>
<feature type="transmembrane region" description="Helical" evidence="13">
    <location>
        <begin position="332"/>
        <end position="351"/>
    </location>
</feature>
<dbReference type="eggNOG" id="COG0168">
    <property type="taxonomic scope" value="Bacteria"/>
</dbReference>
<comment type="similarity">
    <text evidence="2">Belongs to the TrkH potassium transport family.</text>
</comment>
<gene>
    <name evidence="14" type="ORF">EubceDRAFT1_1193</name>
</gene>
<dbReference type="AlphaFoldDB" id="I5AT87"/>
<evidence type="ECO:0000256" key="3">
    <source>
        <dbReference type="ARBA" id="ARBA00022448"/>
    </source>
</evidence>
<evidence type="ECO:0000256" key="9">
    <source>
        <dbReference type="ARBA" id="ARBA00022989"/>
    </source>
</evidence>
<feature type="transmembrane region" description="Helical" evidence="13">
    <location>
        <begin position="455"/>
        <end position="476"/>
    </location>
</feature>
<sequence>MNYRVIGWVLAWVLKVEGSLMLVPCFIALIYRDRQGLIYLALALLAIVAGNILARRKPANMEIYQKEGYVSVGLSWILISLYGAIPFVLTGEIPNFVDAVFEVASGVTTTGSSILTDVEALCHTSLFWRSFTHWSGGMGVLVFLLMLIPAGGGSHMNLMKAESPGYEVSKFVPRVRNNAITLYKIYLALTVATFAALLLTGMYWFDSICIAFGAAGTGGFGILNSSCAAYTATQQWIITFAMIAFGVNFTFYYLCLIHHSRDAFRMEEVRAYLLIILGAGLLITWNIHQALPQQFTSWGEALRHAFFQVGTIITTTGFSTVDFDVWPAFSKMILFLLMICGACAGSTGGGVKVSRILIILKSTRQELYSIVHPRSVRKIRMDDNSISDRTLRSLYIYMMTYFMIFGISVLLITMDGFDFETNVSAIAATLNNIGPGFSKVGPACNYSMFSNFSKIVMIFDMWIGRLEILPILILLYPRTWKRRG</sequence>
<dbReference type="GO" id="GO:0046872">
    <property type="term" value="F:metal ion binding"/>
    <property type="evidence" value="ECO:0007669"/>
    <property type="project" value="UniProtKB-KW"/>
</dbReference>
<dbReference type="GO" id="GO:0005886">
    <property type="term" value="C:plasma membrane"/>
    <property type="evidence" value="ECO:0007669"/>
    <property type="project" value="UniProtKB-SubCell"/>
</dbReference>
<dbReference type="PIRSF" id="PIRSF006247">
    <property type="entry name" value="TrkH"/>
    <property type="match status" value="1"/>
</dbReference>
<dbReference type="InterPro" id="IPR003445">
    <property type="entry name" value="Cat_transpt"/>
</dbReference>
<keyword evidence="4" id="KW-1003">Cell membrane</keyword>
<keyword evidence="9 13" id="KW-1133">Transmembrane helix</keyword>
<dbReference type="PANTHER" id="PTHR32024:SF2">
    <property type="entry name" value="TRK SYSTEM POTASSIUM UPTAKE PROTEIN TRKG-RELATED"/>
    <property type="match status" value="1"/>
</dbReference>
<keyword evidence="10" id="KW-0406">Ion transport</keyword>
<accession>I5AT87</accession>
<dbReference type="Proteomes" id="UP000005753">
    <property type="component" value="Chromosome"/>
</dbReference>
<name>I5AT87_EUBC6</name>
<keyword evidence="3" id="KW-0813">Transport</keyword>
<feature type="binding site" evidence="12">
    <location>
        <position position="109"/>
    </location>
    <ligand>
        <name>K(+)</name>
        <dbReference type="ChEBI" id="CHEBI:29103"/>
    </ligand>
</feature>
<keyword evidence="11 13" id="KW-0472">Membrane</keyword>
<dbReference type="InterPro" id="IPR004772">
    <property type="entry name" value="TrkH"/>
</dbReference>
<evidence type="ECO:0000256" key="13">
    <source>
        <dbReference type="SAM" id="Phobius"/>
    </source>
</evidence>
<protein>
    <submittedName>
        <fullName evidence="14">Trk-type K+ transport system, membrane component</fullName>
    </submittedName>
</protein>
<feature type="transmembrane region" description="Helical" evidence="13">
    <location>
        <begin position="37"/>
        <end position="56"/>
    </location>
</feature>
<reference evidence="14 15" key="1">
    <citation type="submission" date="2010-08" db="EMBL/GenBank/DDBJ databases">
        <authorList>
            <consortium name="US DOE Joint Genome Institute (JGI-PGF)"/>
            <person name="Lucas S."/>
            <person name="Copeland A."/>
            <person name="Lapidus A."/>
            <person name="Cheng J.-F."/>
            <person name="Bruce D."/>
            <person name="Goodwin L."/>
            <person name="Pitluck S."/>
            <person name="Land M.L."/>
            <person name="Hauser L."/>
            <person name="Chang Y.-J."/>
            <person name="Anderson I.J."/>
            <person name="Johnson E."/>
            <person name="Mulhopadhyay B."/>
            <person name="Kyrpides N."/>
            <person name="Woyke T.J."/>
        </authorList>
    </citation>
    <scope>NUCLEOTIDE SEQUENCE [LARGE SCALE GENOMIC DNA]</scope>
    <source>
        <strain evidence="14 15">6</strain>
    </source>
</reference>
<feature type="transmembrane region" description="Helical" evidence="13">
    <location>
        <begin position="12"/>
        <end position="31"/>
    </location>
</feature>
<evidence type="ECO:0000256" key="6">
    <source>
        <dbReference type="ARBA" id="ARBA00022538"/>
    </source>
</evidence>
<dbReference type="GO" id="GO:0015379">
    <property type="term" value="F:potassium:chloride symporter activity"/>
    <property type="evidence" value="ECO:0007669"/>
    <property type="project" value="InterPro"/>
</dbReference>
<evidence type="ECO:0000256" key="1">
    <source>
        <dbReference type="ARBA" id="ARBA00004429"/>
    </source>
</evidence>
<evidence type="ECO:0000256" key="10">
    <source>
        <dbReference type="ARBA" id="ARBA00023065"/>
    </source>
</evidence>
<evidence type="ECO:0000313" key="14">
    <source>
        <dbReference type="EMBL" id="EIM57010.1"/>
    </source>
</evidence>
<keyword evidence="6" id="KW-0633">Potassium transport</keyword>
<feature type="transmembrane region" description="Helical" evidence="13">
    <location>
        <begin position="185"/>
        <end position="205"/>
    </location>
</feature>
<evidence type="ECO:0000256" key="8">
    <source>
        <dbReference type="ARBA" id="ARBA00022958"/>
    </source>
</evidence>
<evidence type="ECO:0000313" key="15">
    <source>
        <dbReference type="Proteomes" id="UP000005753"/>
    </source>
</evidence>
<keyword evidence="12" id="KW-0479">Metal-binding</keyword>
<evidence type="ECO:0000256" key="2">
    <source>
        <dbReference type="ARBA" id="ARBA00009137"/>
    </source>
</evidence>